<dbReference type="PROSITE" id="PS51257">
    <property type="entry name" value="PROKAR_LIPOPROTEIN"/>
    <property type="match status" value="1"/>
</dbReference>
<evidence type="ECO:0000256" key="1">
    <source>
        <dbReference type="SAM" id="SignalP"/>
    </source>
</evidence>
<name>S4GW07_GARVA</name>
<feature type="chain" id="PRO_5039156404" description="Lipoprotein" evidence="1">
    <location>
        <begin position="30"/>
        <end position="144"/>
    </location>
</feature>
<dbReference type="RefSeq" id="WP_016810880.1">
    <property type="nucleotide sequence ID" value="NZ_KE347191.1"/>
</dbReference>
<evidence type="ECO:0008006" key="4">
    <source>
        <dbReference type="Google" id="ProtNLM"/>
    </source>
</evidence>
<sequence>MRSKTIFCKTIFQSCLVMLLLLGSFLSLAGCADDEEKAELASYHWETVAVSREEFRIPENYMNKDELYLFVTRDILDSHYDLSKVTLGDKRIKLVDSQFNLPGPGLKALFLVGKFDLKDKSDSDVLKVPGINKAGNVAVGYKKK</sequence>
<dbReference type="AlphaFoldDB" id="S4GW07"/>
<organism evidence="2 3">
    <name type="scientific">Gardnerella vaginalis JCP8108</name>
    <dbReference type="NCBI Taxonomy" id="1261066"/>
    <lineage>
        <taxon>Bacteria</taxon>
        <taxon>Bacillati</taxon>
        <taxon>Actinomycetota</taxon>
        <taxon>Actinomycetes</taxon>
        <taxon>Bifidobacteriales</taxon>
        <taxon>Bifidobacteriaceae</taxon>
        <taxon>Gardnerella</taxon>
    </lineage>
</organism>
<dbReference type="EMBL" id="ATJJ01000066">
    <property type="protein sequence ID" value="EPI46520.1"/>
    <property type="molecule type" value="Genomic_DNA"/>
</dbReference>
<feature type="signal peptide" evidence="1">
    <location>
        <begin position="1"/>
        <end position="29"/>
    </location>
</feature>
<comment type="caution">
    <text evidence="2">The sequence shown here is derived from an EMBL/GenBank/DDBJ whole genome shotgun (WGS) entry which is preliminary data.</text>
</comment>
<reference evidence="2 3" key="1">
    <citation type="submission" date="2013-06" db="EMBL/GenBank/DDBJ databases">
        <authorList>
            <person name="Weinstock G."/>
            <person name="Sodergren E."/>
            <person name="Lobos E.A."/>
            <person name="Fulton L."/>
            <person name="Fulton R."/>
            <person name="Courtney L."/>
            <person name="Fronick C."/>
            <person name="O'Laughlin M."/>
            <person name="Godfrey J."/>
            <person name="Wilson R.M."/>
            <person name="Miner T."/>
            <person name="Farmer C."/>
            <person name="Delehaunty K."/>
            <person name="Cordes M."/>
            <person name="Minx P."/>
            <person name="Tomlinson C."/>
            <person name="Chen J."/>
            <person name="Wollam A."/>
            <person name="Pepin K.H."/>
            <person name="Bhonagiri V."/>
            <person name="Zhang X."/>
            <person name="Warren W."/>
            <person name="Mitreva M."/>
            <person name="Mardis E.R."/>
            <person name="Wilson R.K."/>
        </authorList>
    </citation>
    <scope>NUCLEOTIDE SEQUENCE [LARGE SCALE GENOMIC DNA]</scope>
    <source>
        <strain evidence="2 3">JCP8108</strain>
    </source>
</reference>
<dbReference type="Proteomes" id="UP000014521">
    <property type="component" value="Unassembled WGS sequence"/>
</dbReference>
<proteinExistence type="predicted"/>
<protein>
    <recommendedName>
        <fullName evidence="4">Lipoprotein</fullName>
    </recommendedName>
</protein>
<keyword evidence="1" id="KW-0732">Signal</keyword>
<evidence type="ECO:0000313" key="2">
    <source>
        <dbReference type="EMBL" id="EPI46520.1"/>
    </source>
</evidence>
<evidence type="ECO:0000313" key="3">
    <source>
        <dbReference type="Proteomes" id="UP000014521"/>
    </source>
</evidence>
<accession>S4GW07</accession>
<dbReference type="HOGENOM" id="CLU_116075_0_0_11"/>
<dbReference type="PATRIC" id="fig|1261066.4.peg.852"/>
<gene>
    <name evidence="2" type="ORF">HMPREF1581_00954</name>
</gene>